<dbReference type="EC" id="4.2.1.11" evidence="3"/>
<dbReference type="Pfam" id="PF00113">
    <property type="entry name" value="Enolase_C"/>
    <property type="match status" value="1"/>
</dbReference>
<dbReference type="AlphaFoldDB" id="A0A1A6GIT7"/>
<evidence type="ECO:0000256" key="7">
    <source>
        <dbReference type="SAM" id="MobiDB-lite"/>
    </source>
</evidence>
<dbReference type="SUPFAM" id="SSF54826">
    <property type="entry name" value="Enolase N-terminal domain-like"/>
    <property type="match status" value="1"/>
</dbReference>
<organism evidence="9 10">
    <name type="scientific">Neotoma lepida</name>
    <name type="common">Desert woodrat</name>
    <dbReference type="NCBI Taxonomy" id="56216"/>
    <lineage>
        <taxon>Eukaryota</taxon>
        <taxon>Metazoa</taxon>
        <taxon>Chordata</taxon>
        <taxon>Craniata</taxon>
        <taxon>Vertebrata</taxon>
        <taxon>Euteleostomi</taxon>
        <taxon>Mammalia</taxon>
        <taxon>Eutheria</taxon>
        <taxon>Euarchontoglires</taxon>
        <taxon>Glires</taxon>
        <taxon>Rodentia</taxon>
        <taxon>Myomorpha</taxon>
        <taxon>Muroidea</taxon>
        <taxon>Cricetidae</taxon>
        <taxon>Neotominae</taxon>
        <taxon>Neotoma</taxon>
    </lineage>
</organism>
<dbReference type="InterPro" id="IPR036849">
    <property type="entry name" value="Enolase-like_C_sf"/>
</dbReference>
<keyword evidence="5" id="KW-0456">Lyase</keyword>
<evidence type="ECO:0000313" key="10">
    <source>
        <dbReference type="Proteomes" id="UP000092124"/>
    </source>
</evidence>
<evidence type="ECO:0000256" key="5">
    <source>
        <dbReference type="ARBA" id="ARBA00023239"/>
    </source>
</evidence>
<dbReference type="GO" id="GO:0006096">
    <property type="term" value="P:glycolytic process"/>
    <property type="evidence" value="ECO:0007669"/>
    <property type="project" value="UniProtKB-UniPathway"/>
</dbReference>
<sequence>MFQGQTLQGHRIFFENKVQEDKERKELERSLEESVHVLTPVIPPPPPPPPPTKKKGQKPGRRDTLLEKPIIPSEPPEPVLHGSMAIGAVSLAVAKTSASLASIPLYMNIVSLKHGQEQPSTLTMPLLMGSVLSCGKSSPGKLNLMKEVICIPHPGLTTKQGIELLLEIQKQVNRVMEMGVPRTLTYCGDLNHSLLILQQPITGKMSHLGCLTINYDTIEQPLLLIQGICTNLGLELGISLHLAINCAAHELMDHSKGKYEVMAGTYKNTAEMVDLYVDLINKYPSIIALIDPFRKEDAEQWDSIYNALASRCYIIAGAASRSVSKLLENRNISTPKSHGLIINHTNQTTMSDLVEITHLIDGRKQLAVFGSTEAESCDDSLVDLAVGLSARFIKLGGLSRGERVTKYNRLLAIEEELIQSGTWGSSEEHNFSSFQEDAATMAEETLGPLDSIFPTEVVINVLLEKREIRRPYELNAQKKPFCAHIQELTLKIKHTTCFANSQPGKGQNLKAEVKTEKLSKGNEKSTQYHGLKNQAVQDFAWQPDGFRGYMAMSWQQAIKKEWPPPPKLSRGTLQSLGIPKGRCKADSINLFLELKAEGLWDGHRTENICFQARQAVAMPWPEIGNPHFTKKMADWKKSVKSADYYLHQAR</sequence>
<dbReference type="InterPro" id="IPR000941">
    <property type="entry name" value="Enolase"/>
</dbReference>
<evidence type="ECO:0000256" key="1">
    <source>
        <dbReference type="ARBA" id="ARBA00005031"/>
    </source>
</evidence>
<dbReference type="UniPathway" id="UPA00109">
    <property type="reaction ID" value="UER00187"/>
</dbReference>
<evidence type="ECO:0000259" key="8">
    <source>
        <dbReference type="SMART" id="SM01192"/>
    </source>
</evidence>
<evidence type="ECO:0000256" key="2">
    <source>
        <dbReference type="ARBA" id="ARBA00009604"/>
    </source>
</evidence>
<dbReference type="EMBL" id="LZPO01097095">
    <property type="protein sequence ID" value="OBS65232.1"/>
    <property type="molecule type" value="Genomic_DNA"/>
</dbReference>
<dbReference type="PANTHER" id="PTHR11902:SF30">
    <property type="entry name" value="ENOLASE 4"/>
    <property type="match status" value="1"/>
</dbReference>
<dbReference type="SUPFAM" id="SSF51604">
    <property type="entry name" value="Enolase C-terminal domain-like"/>
    <property type="match status" value="1"/>
</dbReference>
<evidence type="ECO:0000256" key="3">
    <source>
        <dbReference type="ARBA" id="ARBA00012058"/>
    </source>
</evidence>
<dbReference type="PANTHER" id="PTHR11902">
    <property type="entry name" value="ENOLASE"/>
    <property type="match status" value="1"/>
</dbReference>
<dbReference type="Gene3D" id="3.20.20.120">
    <property type="entry name" value="Enolase-like C-terminal domain"/>
    <property type="match status" value="1"/>
</dbReference>
<proteinExistence type="inferred from homology"/>
<feature type="non-terminal residue" evidence="9">
    <location>
        <position position="650"/>
    </location>
</feature>
<keyword evidence="10" id="KW-1185">Reference proteome</keyword>
<comment type="caution">
    <text evidence="9">The sequence shown here is derived from an EMBL/GenBank/DDBJ whole genome shotgun (WGS) entry which is preliminary data.</text>
</comment>
<comment type="pathway">
    <text evidence="1">Carbohydrate degradation; glycolysis; pyruvate from D-glyceraldehyde 3-phosphate: step 4/5.</text>
</comment>
<dbReference type="InterPro" id="IPR029017">
    <property type="entry name" value="Enolase-like_N"/>
</dbReference>
<keyword evidence="4" id="KW-0324">Glycolysis</keyword>
<evidence type="ECO:0000256" key="6">
    <source>
        <dbReference type="ARBA" id="ARBA00031125"/>
    </source>
</evidence>
<name>A0A1A6GIT7_NEOLE</name>
<accession>A0A1A6GIT7</accession>
<dbReference type="InterPro" id="IPR020810">
    <property type="entry name" value="Enolase_C"/>
</dbReference>
<dbReference type="SMART" id="SM01192">
    <property type="entry name" value="Enolase_C"/>
    <property type="match status" value="1"/>
</dbReference>
<gene>
    <name evidence="9" type="ORF">A6R68_06227</name>
</gene>
<protein>
    <recommendedName>
        <fullName evidence="3">phosphopyruvate hydratase</fullName>
        <ecNumber evidence="3">4.2.1.11</ecNumber>
    </recommendedName>
    <alternativeName>
        <fullName evidence="6">2-phospho-D-glycerate hydro-lyase</fullName>
    </alternativeName>
</protein>
<dbReference type="STRING" id="56216.A0A1A6GIT7"/>
<evidence type="ECO:0000256" key="4">
    <source>
        <dbReference type="ARBA" id="ARBA00023152"/>
    </source>
</evidence>
<dbReference type="GO" id="GO:0000015">
    <property type="term" value="C:phosphopyruvate hydratase complex"/>
    <property type="evidence" value="ECO:0007669"/>
    <property type="project" value="InterPro"/>
</dbReference>
<feature type="domain" description="Enolase C-terminal TIM barrel" evidence="8">
    <location>
        <begin position="121"/>
        <end position="431"/>
    </location>
</feature>
<feature type="region of interest" description="Disordered" evidence="7">
    <location>
        <begin position="20"/>
        <end position="61"/>
    </location>
</feature>
<dbReference type="OrthoDB" id="10009078at2759"/>
<reference evidence="9 10" key="1">
    <citation type="submission" date="2016-06" db="EMBL/GenBank/DDBJ databases">
        <title>The Draft Genome Sequence and Annotation of the Desert Woodrat Neotoma lepida.</title>
        <authorList>
            <person name="Campbell M."/>
            <person name="Oakeson K.F."/>
            <person name="Yandell M."/>
            <person name="Halpert J.R."/>
            <person name="Dearing D."/>
        </authorList>
    </citation>
    <scope>NUCLEOTIDE SEQUENCE [LARGE SCALE GENOMIC DNA]</scope>
    <source>
        <strain evidence="9">417</strain>
        <tissue evidence="9">Liver</tissue>
    </source>
</reference>
<dbReference type="Proteomes" id="UP000092124">
    <property type="component" value="Unassembled WGS sequence"/>
</dbReference>
<dbReference type="GO" id="GO:0004634">
    <property type="term" value="F:phosphopyruvate hydratase activity"/>
    <property type="evidence" value="ECO:0007669"/>
    <property type="project" value="UniProtKB-EC"/>
</dbReference>
<feature type="compositionally biased region" description="Pro residues" evidence="7">
    <location>
        <begin position="41"/>
        <end position="51"/>
    </location>
</feature>
<feature type="compositionally biased region" description="Basic and acidic residues" evidence="7">
    <location>
        <begin position="20"/>
        <end position="35"/>
    </location>
</feature>
<comment type="similarity">
    <text evidence="2">Belongs to the enolase family.</text>
</comment>
<dbReference type="GO" id="GO:0000287">
    <property type="term" value="F:magnesium ion binding"/>
    <property type="evidence" value="ECO:0007669"/>
    <property type="project" value="InterPro"/>
</dbReference>
<evidence type="ECO:0000313" key="9">
    <source>
        <dbReference type="EMBL" id="OBS65232.1"/>
    </source>
</evidence>